<proteinExistence type="predicted"/>
<accession>A0A3A8NFM4</accession>
<keyword evidence="2" id="KW-1185">Reference proteome</keyword>
<dbReference type="EMBL" id="RAWG01000117">
    <property type="protein sequence ID" value="RKH41021.1"/>
    <property type="molecule type" value="Genomic_DNA"/>
</dbReference>
<name>A0A3A8NFM4_9BACT</name>
<reference evidence="2" key="1">
    <citation type="submission" date="2018-09" db="EMBL/GenBank/DDBJ databases">
        <authorList>
            <person name="Livingstone P.G."/>
            <person name="Whitworth D.E."/>
        </authorList>
    </citation>
    <scope>NUCLEOTIDE SEQUENCE [LARGE SCALE GENOMIC DNA]</scope>
    <source>
        <strain evidence="2">CA040B</strain>
    </source>
</reference>
<evidence type="ECO:0000313" key="2">
    <source>
        <dbReference type="Proteomes" id="UP000273405"/>
    </source>
</evidence>
<dbReference type="Proteomes" id="UP000273405">
    <property type="component" value="Unassembled WGS sequence"/>
</dbReference>
<comment type="caution">
    <text evidence="1">The sequence shown here is derived from an EMBL/GenBank/DDBJ whole genome shotgun (WGS) entry which is preliminary data.</text>
</comment>
<organism evidence="1 2">
    <name type="scientific">Corallococcus sicarius</name>
    <dbReference type="NCBI Taxonomy" id="2316726"/>
    <lineage>
        <taxon>Bacteria</taxon>
        <taxon>Pseudomonadati</taxon>
        <taxon>Myxococcota</taxon>
        <taxon>Myxococcia</taxon>
        <taxon>Myxococcales</taxon>
        <taxon>Cystobacterineae</taxon>
        <taxon>Myxococcaceae</taxon>
        <taxon>Corallococcus</taxon>
    </lineage>
</organism>
<sequence length="128" mass="14774">MSKDPEVDVEDVLAVLSDVTLRHAKGSREWKALQLAAFCLTYVRHIDKLKDFATYYREMLDPNFKIKVERDFATRAEADAWVQSGKAEHRMHIRIDGKGFLVVRLPGRLTLMASPLMEELNLEDEPEE</sequence>
<protein>
    <submittedName>
        <fullName evidence="1">Uncharacterized protein</fullName>
    </submittedName>
</protein>
<evidence type="ECO:0000313" key="1">
    <source>
        <dbReference type="EMBL" id="RKH41021.1"/>
    </source>
</evidence>
<dbReference type="AlphaFoldDB" id="A0A3A8NFM4"/>
<dbReference type="RefSeq" id="WP_120626768.1">
    <property type="nucleotide sequence ID" value="NZ_RAWG01000117.1"/>
</dbReference>
<dbReference type="OrthoDB" id="5511658at2"/>
<gene>
    <name evidence="1" type="ORF">D7X12_19405</name>
</gene>